<sequence length="205" mass="22101">MHDQAPALCDGALLLCRLVSQVPEGEPRDKASTSTYKDQCDPLPTRPAAHARTMPALSQGLGDGCNTRVEEVYRLLHRRVLLGGVSAGGVEGPQGRVQVPLIAAPRAGGEDLAEPRRVARAHEVGGHPPRRLHERDARALPQSLRGAAGHAVRARRREELPLPHRPVQEGLLAPRGGPVYAVRGEAVAQAHEKFFDTVHYPPGRS</sequence>
<evidence type="ECO:0000313" key="3">
    <source>
        <dbReference type="Proteomes" id="UP000256964"/>
    </source>
</evidence>
<dbReference type="Proteomes" id="UP000256964">
    <property type="component" value="Unassembled WGS sequence"/>
</dbReference>
<proteinExistence type="predicted"/>
<feature type="region of interest" description="Disordered" evidence="1">
    <location>
        <begin position="24"/>
        <end position="43"/>
    </location>
</feature>
<dbReference type="AlphaFoldDB" id="A0A371DI30"/>
<keyword evidence="3" id="KW-1185">Reference proteome</keyword>
<gene>
    <name evidence="2" type="ORF">OH76DRAFT_197211</name>
</gene>
<organism evidence="2 3">
    <name type="scientific">Lentinus brumalis</name>
    <dbReference type="NCBI Taxonomy" id="2498619"/>
    <lineage>
        <taxon>Eukaryota</taxon>
        <taxon>Fungi</taxon>
        <taxon>Dikarya</taxon>
        <taxon>Basidiomycota</taxon>
        <taxon>Agaricomycotina</taxon>
        <taxon>Agaricomycetes</taxon>
        <taxon>Polyporales</taxon>
        <taxon>Polyporaceae</taxon>
        <taxon>Lentinus</taxon>
    </lineage>
</organism>
<reference evidence="2 3" key="1">
    <citation type="journal article" date="2018" name="Biotechnol. Biofuels">
        <title>Integrative visual omics of the white-rot fungus Polyporus brumalis exposes the biotechnological potential of its oxidative enzymes for delignifying raw plant biomass.</title>
        <authorList>
            <person name="Miyauchi S."/>
            <person name="Rancon A."/>
            <person name="Drula E."/>
            <person name="Hage H."/>
            <person name="Chaduli D."/>
            <person name="Favel A."/>
            <person name="Grisel S."/>
            <person name="Henrissat B."/>
            <person name="Herpoel-Gimbert I."/>
            <person name="Ruiz-Duenas F.J."/>
            <person name="Chevret D."/>
            <person name="Hainaut M."/>
            <person name="Lin J."/>
            <person name="Wang M."/>
            <person name="Pangilinan J."/>
            <person name="Lipzen A."/>
            <person name="Lesage-Meessen L."/>
            <person name="Navarro D."/>
            <person name="Riley R."/>
            <person name="Grigoriev I.V."/>
            <person name="Zhou S."/>
            <person name="Raouche S."/>
            <person name="Rosso M.N."/>
        </authorList>
    </citation>
    <scope>NUCLEOTIDE SEQUENCE [LARGE SCALE GENOMIC DNA]</scope>
    <source>
        <strain evidence="2 3">BRFM 1820</strain>
    </source>
</reference>
<evidence type="ECO:0000256" key="1">
    <source>
        <dbReference type="SAM" id="MobiDB-lite"/>
    </source>
</evidence>
<dbReference type="EMBL" id="KZ857391">
    <property type="protein sequence ID" value="RDX52194.1"/>
    <property type="molecule type" value="Genomic_DNA"/>
</dbReference>
<protein>
    <submittedName>
        <fullName evidence="2">Uncharacterized protein</fullName>
    </submittedName>
</protein>
<name>A0A371DI30_9APHY</name>
<accession>A0A371DI30</accession>
<evidence type="ECO:0000313" key="2">
    <source>
        <dbReference type="EMBL" id="RDX52194.1"/>
    </source>
</evidence>